<evidence type="ECO:0000256" key="2">
    <source>
        <dbReference type="ARBA" id="ARBA00022741"/>
    </source>
</evidence>
<keyword evidence="2" id="KW-0547">Nucleotide-binding</keyword>
<name>A0A1B7ZD10_9FLAO</name>
<feature type="domain" description="Carbohydrate kinase FGGY N-terminal" evidence="7">
    <location>
        <begin position="5"/>
        <end position="282"/>
    </location>
</feature>
<organism evidence="9 10">
    <name type="scientific">Maribacter hydrothermalis</name>
    <dbReference type="NCBI Taxonomy" id="1836467"/>
    <lineage>
        <taxon>Bacteria</taxon>
        <taxon>Pseudomonadati</taxon>
        <taxon>Bacteroidota</taxon>
        <taxon>Flavobacteriia</taxon>
        <taxon>Flavobacteriales</taxon>
        <taxon>Flavobacteriaceae</taxon>
        <taxon>Maribacter</taxon>
    </lineage>
</organism>
<dbReference type="PANTHER" id="PTHR43435">
    <property type="entry name" value="RIBULOKINASE"/>
    <property type="match status" value="1"/>
</dbReference>
<accession>A0A1B7ZD10</accession>
<keyword evidence="10" id="KW-1185">Reference proteome</keyword>
<dbReference type="InterPro" id="IPR043129">
    <property type="entry name" value="ATPase_NBD"/>
</dbReference>
<evidence type="ECO:0000256" key="3">
    <source>
        <dbReference type="ARBA" id="ARBA00022777"/>
    </source>
</evidence>
<dbReference type="Pfam" id="PF00370">
    <property type="entry name" value="FGGY_N"/>
    <property type="match status" value="1"/>
</dbReference>
<protein>
    <submittedName>
        <fullName evidence="9">Ribulokinase</fullName>
    </submittedName>
</protein>
<dbReference type="KEGG" id="mart:BTR34_16250"/>
<evidence type="ECO:0000256" key="4">
    <source>
        <dbReference type="ARBA" id="ARBA00022840"/>
    </source>
</evidence>
<gene>
    <name evidence="9" type="ORF">A9200_14425</name>
</gene>
<evidence type="ECO:0000256" key="1">
    <source>
        <dbReference type="ARBA" id="ARBA00022679"/>
    </source>
</evidence>
<dbReference type="CDD" id="cd07781">
    <property type="entry name" value="ASKHA_NBD_FGGY_L-RBK"/>
    <property type="match status" value="1"/>
</dbReference>
<feature type="domain" description="Carbohydrate kinase FGGY C-terminal" evidence="8">
    <location>
        <begin position="291"/>
        <end position="505"/>
    </location>
</feature>
<comment type="caution">
    <text evidence="9">The sequence shown here is derived from an EMBL/GenBank/DDBJ whole genome shotgun (WGS) entry which is preliminary data.</text>
</comment>
<dbReference type="InterPro" id="IPR000577">
    <property type="entry name" value="Carb_kinase_FGGY"/>
</dbReference>
<dbReference type="PIRSF" id="PIRSF000538">
    <property type="entry name" value="GlpK"/>
    <property type="match status" value="1"/>
</dbReference>
<dbReference type="PANTHER" id="PTHR43435:SF4">
    <property type="entry name" value="FGGY CARBOHYDRATE KINASE DOMAIN-CONTAINING PROTEIN"/>
    <property type="match status" value="1"/>
</dbReference>
<dbReference type="Proteomes" id="UP000092164">
    <property type="component" value="Unassembled WGS sequence"/>
</dbReference>
<evidence type="ECO:0000313" key="10">
    <source>
        <dbReference type="Proteomes" id="UP000092164"/>
    </source>
</evidence>
<evidence type="ECO:0000256" key="5">
    <source>
        <dbReference type="ARBA" id="ARBA00022935"/>
    </source>
</evidence>
<evidence type="ECO:0000259" key="8">
    <source>
        <dbReference type="Pfam" id="PF02782"/>
    </source>
</evidence>
<keyword evidence="5" id="KW-0054">Arabinose catabolism</keyword>
<dbReference type="GO" id="GO:0019569">
    <property type="term" value="P:L-arabinose catabolic process to D-xylulose 5-phosphate"/>
    <property type="evidence" value="ECO:0007669"/>
    <property type="project" value="InterPro"/>
</dbReference>
<dbReference type="STRING" id="1836467.BTR34_16250"/>
<dbReference type="GO" id="GO:0019150">
    <property type="term" value="F:D-ribulokinase activity"/>
    <property type="evidence" value="ECO:0007669"/>
    <property type="project" value="TreeGrafter"/>
</dbReference>
<evidence type="ECO:0000256" key="6">
    <source>
        <dbReference type="ARBA" id="ARBA00023277"/>
    </source>
</evidence>
<dbReference type="AlphaFoldDB" id="A0A1B7ZD10"/>
<proteinExistence type="predicted"/>
<dbReference type="InterPro" id="IPR005929">
    <property type="entry name" value="Ribulokinase"/>
</dbReference>
<keyword evidence="4" id="KW-0067">ATP-binding</keyword>
<dbReference type="InterPro" id="IPR018484">
    <property type="entry name" value="FGGY_N"/>
</dbReference>
<sequence>MNSNYTIGVDFGTDSVRTILVDTLTGDVLSEGCSYYKLWKEGKYCNPKANQFRQHPSDHIEALKTSFKALFSTIPNSIKSNIGALSVASTGSTPVPINEFGVPLALTERFKENPNAMFILWKDHTAINEANEINELAHSKKYLDYTTYVGGEYSSEWFWAKILHIFRNDQNVKNATFSWVEHCDWIPALLTGNTNPLKFKRSRCAAGHKAMWHPKWNGLPSEEFLSELDPLLSGIRDRMYTDTYTSDKSAGIISKEWAITLGLREGVLVGVGTLDAHMGAIGGEIKPNYLVKVIGTSTCDMLVIPKEEIKDNVISGICGQVDGSIIPNMIGLEAGQSAFGDIYAWFNRFLMWPLDNFIKNIDASENKSKELISKEIKEHMLFELSVAAKELPIIEADIVAIDWLNGRRTPNSNQGLKGGVIGLTLSTDAPKLYKALVEATCFGSKKIIDRFLEEGVTISGIIAVGGVAQKSDFVMQTLADILDYPISVVKSEQTCALGAAMSAAVVAGIYGTILEAQKAMGAGFEKVYKPIPQNSEVYKKLYVKYSQFGEFMDNKMN</sequence>
<dbReference type="RefSeq" id="WP_068483092.1">
    <property type="nucleotide sequence ID" value="NZ_CP018760.1"/>
</dbReference>
<evidence type="ECO:0000259" key="7">
    <source>
        <dbReference type="Pfam" id="PF00370"/>
    </source>
</evidence>
<dbReference type="InterPro" id="IPR018485">
    <property type="entry name" value="FGGY_C"/>
</dbReference>
<keyword evidence="1" id="KW-0808">Transferase</keyword>
<dbReference type="NCBIfam" id="NF003154">
    <property type="entry name" value="PRK04123.1"/>
    <property type="match status" value="1"/>
</dbReference>
<reference evidence="10" key="1">
    <citation type="submission" date="2016-06" db="EMBL/GenBank/DDBJ databases">
        <authorList>
            <person name="Zhan P."/>
        </authorList>
    </citation>
    <scope>NUCLEOTIDE SEQUENCE [LARGE SCALE GENOMIC DNA]</scope>
    <source>
        <strain evidence="10">T28</strain>
    </source>
</reference>
<dbReference type="GO" id="GO:0008741">
    <property type="term" value="F:ribulokinase activity"/>
    <property type="evidence" value="ECO:0007669"/>
    <property type="project" value="InterPro"/>
</dbReference>
<dbReference type="GO" id="GO:0005737">
    <property type="term" value="C:cytoplasm"/>
    <property type="evidence" value="ECO:0007669"/>
    <property type="project" value="TreeGrafter"/>
</dbReference>
<dbReference type="SUPFAM" id="SSF53067">
    <property type="entry name" value="Actin-like ATPase domain"/>
    <property type="match status" value="2"/>
</dbReference>
<keyword evidence="6" id="KW-0119">Carbohydrate metabolism</keyword>
<dbReference type="Gene3D" id="3.30.420.40">
    <property type="match status" value="1"/>
</dbReference>
<dbReference type="Gene3D" id="1.20.58.2240">
    <property type="match status" value="1"/>
</dbReference>
<dbReference type="GO" id="GO:0005524">
    <property type="term" value="F:ATP binding"/>
    <property type="evidence" value="ECO:0007669"/>
    <property type="project" value="UniProtKB-KW"/>
</dbReference>
<dbReference type="Pfam" id="PF02782">
    <property type="entry name" value="FGGY_C"/>
    <property type="match status" value="1"/>
</dbReference>
<keyword evidence="3 9" id="KW-0418">Kinase</keyword>
<evidence type="ECO:0000313" key="9">
    <source>
        <dbReference type="EMBL" id="OBR41016.1"/>
    </source>
</evidence>
<dbReference type="EMBL" id="LZFP01000004">
    <property type="protein sequence ID" value="OBR41016.1"/>
    <property type="molecule type" value="Genomic_DNA"/>
</dbReference>
<dbReference type="OrthoDB" id="9805576at2"/>